<reference evidence="2 3" key="1">
    <citation type="submission" date="2024-04" db="EMBL/GenBank/DDBJ databases">
        <title>Phyllosticta paracitricarpa is synonymous to the EU quarantine fungus P. citricarpa based on phylogenomic analyses.</title>
        <authorList>
            <consortium name="Lawrence Berkeley National Laboratory"/>
            <person name="Van Ingen-Buijs V.A."/>
            <person name="Van Westerhoven A.C."/>
            <person name="Haridas S."/>
            <person name="Skiadas P."/>
            <person name="Martin F."/>
            <person name="Groenewald J.Z."/>
            <person name="Crous P.W."/>
            <person name="Seidl M.F."/>
        </authorList>
    </citation>
    <scope>NUCLEOTIDE SEQUENCE [LARGE SCALE GENOMIC DNA]</scope>
    <source>
        <strain evidence="2 3">CBS 123371</strain>
    </source>
</reference>
<evidence type="ECO:0000313" key="3">
    <source>
        <dbReference type="Proteomes" id="UP001363622"/>
    </source>
</evidence>
<comment type="caution">
    <text evidence="2">The sequence shown here is derived from an EMBL/GenBank/DDBJ whole genome shotgun (WGS) entry which is preliminary data.</text>
</comment>
<evidence type="ECO:0000313" key="2">
    <source>
        <dbReference type="EMBL" id="KAK7508824.1"/>
    </source>
</evidence>
<feature type="region of interest" description="Disordered" evidence="1">
    <location>
        <begin position="28"/>
        <end position="186"/>
    </location>
</feature>
<sequence length="286" mass="30046">MAQCSGITLAGNQCRNHGTYNGRCHHHRNQEQQAAASPSSSSISRGSSRGKCSSNSSTEDLQLRTATTNGTHRLTPQPKPNSKPTAGVVFRARGGRPLMISPPLSTAAAFRGEGGGEHRLIEPEPTPRPVGGGQGGQVEHVTAAPPPPPPVWATKPNNSNSVAHVSAAAPAPAPTAAAPVPPPLSMTTGGLDASTVREALARIIDQVEDLWLEYLEASSTTAAGNNATINDGKGNGKEGKKMEMQKVVQRVLDLQRRALVRQVVEFAALMGEWVEERGKGEGKEVE</sequence>
<gene>
    <name evidence="2" type="ORF">IWZ03DRAFT_123686</name>
</gene>
<evidence type="ECO:0000256" key="1">
    <source>
        <dbReference type="SAM" id="MobiDB-lite"/>
    </source>
</evidence>
<feature type="compositionally biased region" description="Low complexity" evidence="1">
    <location>
        <begin position="37"/>
        <end position="57"/>
    </location>
</feature>
<keyword evidence="3" id="KW-1185">Reference proteome</keyword>
<dbReference type="EMBL" id="JBBPHU010000024">
    <property type="protein sequence ID" value="KAK7508824.1"/>
    <property type="molecule type" value="Genomic_DNA"/>
</dbReference>
<name>A0ABR1K752_9PEZI</name>
<dbReference type="Proteomes" id="UP001363622">
    <property type="component" value="Unassembled WGS sequence"/>
</dbReference>
<proteinExistence type="predicted"/>
<feature type="compositionally biased region" description="Polar residues" evidence="1">
    <location>
        <begin position="58"/>
        <end position="84"/>
    </location>
</feature>
<accession>A0ABR1K752</accession>
<organism evidence="2 3">
    <name type="scientific">Phyllosticta citriasiana</name>
    <dbReference type="NCBI Taxonomy" id="595635"/>
    <lineage>
        <taxon>Eukaryota</taxon>
        <taxon>Fungi</taxon>
        <taxon>Dikarya</taxon>
        <taxon>Ascomycota</taxon>
        <taxon>Pezizomycotina</taxon>
        <taxon>Dothideomycetes</taxon>
        <taxon>Dothideomycetes incertae sedis</taxon>
        <taxon>Botryosphaeriales</taxon>
        <taxon>Phyllostictaceae</taxon>
        <taxon>Phyllosticta</taxon>
    </lineage>
</organism>
<feature type="compositionally biased region" description="Low complexity" evidence="1">
    <location>
        <begin position="156"/>
        <end position="178"/>
    </location>
</feature>
<protein>
    <submittedName>
        <fullName evidence="2">Uncharacterized protein</fullName>
    </submittedName>
</protein>